<dbReference type="STRING" id="1457250.GCA_000755225_02966"/>
<keyword evidence="1" id="KW-0812">Transmembrane</keyword>
<protein>
    <recommendedName>
        <fullName evidence="2">RCK C-terminal domain-containing protein</fullName>
    </recommendedName>
</protein>
<feature type="domain" description="RCK C-terminal" evidence="2">
    <location>
        <begin position="298"/>
        <end position="380"/>
    </location>
</feature>
<keyword evidence="1" id="KW-1133">Transmembrane helix</keyword>
<dbReference type="InterPro" id="IPR058603">
    <property type="entry name" value="DUF8167_2nd"/>
</dbReference>
<dbReference type="InterPro" id="IPR006037">
    <property type="entry name" value="RCK_C"/>
</dbReference>
<dbReference type="Pfam" id="PF26501">
    <property type="entry name" value="DUF8167"/>
    <property type="match status" value="1"/>
</dbReference>
<proteinExistence type="predicted"/>
<accession>A0A4D6H8Z2</accession>
<dbReference type="GO" id="GO:0006813">
    <property type="term" value="P:potassium ion transport"/>
    <property type="evidence" value="ECO:0007669"/>
    <property type="project" value="InterPro"/>
</dbReference>
<sequence length="382" mass="39843">MIALQTIEVTGEVLRTVARAGGLAIGAGLVAGICAFVYRWYADQRAPLGLVVLVGLSVIAIDLNTRVALGTVINEEAVVDVGTVLYHIGVIAAGAFASAAGQRAGDRLAADVFATTGVPTISGEVGRVVKAVGRVLTVEMPAEIDDIVGYDPVSEETKTKIAGESFIFPRRLTVAELRERLTARLKADYGVGHVDVELDDEGTVTYLALGRRAAGIGPTLPPESAAMAIRADPAYAAGAGDIVQIWRGDGSERICNAEVRGTAGEIVTVAIDAAETPKLDSSERYRLVTLSVDSRPDREFASLLRAATETLGVVEIDAGSALDGAPVGSLDVTVIAVSSVVADERVETIPDRERVLDAEESIYVLATPEALRKVEAAATTPA</sequence>
<feature type="transmembrane region" description="Helical" evidence="1">
    <location>
        <begin position="48"/>
        <end position="69"/>
    </location>
</feature>
<gene>
    <name evidence="3" type="ORF">DV733_03345</name>
</gene>
<dbReference type="GeneID" id="39846868"/>
<evidence type="ECO:0000313" key="4">
    <source>
        <dbReference type="Proteomes" id="UP000296706"/>
    </source>
</evidence>
<evidence type="ECO:0000259" key="2">
    <source>
        <dbReference type="PROSITE" id="PS51202"/>
    </source>
</evidence>
<organism evidence="3 4">
    <name type="scientific">Halapricum salinum</name>
    <dbReference type="NCBI Taxonomy" id="1457250"/>
    <lineage>
        <taxon>Archaea</taxon>
        <taxon>Methanobacteriati</taxon>
        <taxon>Methanobacteriota</taxon>
        <taxon>Stenosarchaea group</taxon>
        <taxon>Halobacteria</taxon>
        <taxon>Halobacteriales</taxon>
        <taxon>Haloarculaceae</taxon>
        <taxon>Halapricum</taxon>
    </lineage>
</organism>
<reference evidence="3 4" key="1">
    <citation type="journal article" date="2019" name="Nat. Commun.">
        <title>A new type of DNA phosphorothioation-based antiviral system in archaea.</title>
        <authorList>
            <person name="Xiong L."/>
            <person name="Liu S."/>
            <person name="Chen S."/>
            <person name="Xiao Y."/>
            <person name="Zhu B."/>
            <person name="Gao Y."/>
            <person name="Zhang Y."/>
            <person name="Chen B."/>
            <person name="Luo J."/>
            <person name="Deng Z."/>
            <person name="Chen X."/>
            <person name="Wang L."/>
            <person name="Chen S."/>
        </authorList>
    </citation>
    <scope>NUCLEOTIDE SEQUENCE [LARGE SCALE GENOMIC DNA]</scope>
    <source>
        <strain evidence="3 4">CBA1105</strain>
    </source>
</reference>
<feature type="transmembrane region" description="Helical" evidence="1">
    <location>
        <begin position="81"/>
        <end position="100"/>
    </location>
</feature>
<dbReference type="PROSITE" id="PS51202">
    <property type="entry name" value="RCK_C"/>
    <property type="match status" value="1"/>
</dbReference>
<dbReference type="Pfam" id="PF26503">
    <property type="entry name" value="DUF8167_3rd"/>
    <property type="match status" value="1"/>
</dbReference>
<dbReference type="GO" id="GO:0008324">
    <property type="term" value="F:monoatomic cation transmembrane transporter activity"/>
    <property type="evidence" value="ECO:0007669"/>
    <property type="project" value="InterPro"/>
</dbReference>
<dbReference type="Pfam" id="PF26502">
    <property type="entry name" value="DUF8167_2nd"/>
    <property type="match status" value="1"/>
</dbReference>
<dbReference type="Proteomes" id="UP000296706">
    <property type="component" value="Chromosome"/>
</dbReference>
<dbReference type="InterPro" id="IPR058604">
    <property type="entry name" value="DUF8167_3rd"/>
</dbReference>
<dbReference type="AlphaFoldDB" id="A0A4D6H8Z2"/>
<name>A0A4D6H8Z2_9EURY</name>
<dbReference type="OrthoDB" id="205214at2157"/>
<evidence type="ECO:0000313" key="3">
    <source>
        <dbReference type="EMBL" id="QCC50329.1"/>
    </source>
</evidence>
<evidence type="ECO:0000256" key="1">
    <source>
        <dbReference type="SAM" id="Phobius"/>
    </source>
</evidence>
<keyword evidence="4" id="KW-1185">Reference proteome</keyword>
<dbReference type="EMBL" id="CP031310">
    <property type="protein sequence ID" value="QCC50329.1"/>
    <property type="molecule type" value="Genomic_DNA"/>
</dbReference>
<dbReference type="InterPro" id="IPR058480">
    <property type="entry name" value="DUF8167_N"/>
</dbReference>
<dbReference type="RefSeq" id="WP_049993774.1">
    <property type="nucleotide sequence ID" value="NZ_CP031310.1"/>
</dbReference>
<keyword evidence="1" id="KW-0472">Membrane</keyword>
<feature type="transmembrane region" description="Helical" evidence="1">
    <location>
        <begin position="20"/>
        <end position="41"/>
    </location>
</feature>
<dbReference type="KEGG" id="hsn:DV733_03345"/>